<name>A0A437MAJ8_9SPHN</name>
<evidence type="ECO:0000313" key="2">
    <source>
        <dbReference type="EMBL" id="RVT94661.1"/>
    </source>
</evidence>
<proteinExistence type="predicted"/>
<reference evidence="2 3" key="1">
    <citation type="submission" date="2019-01" db="EMBL/GenBank/DDBJ databases">
        <authorList>
            <person name="Chen W.-M."/>
        </authorList>
    </citation>
    <scope>NUCLEOTIDE SEQUENCE [LARGE SCALE GENOMIC DNA]</scope>
    <source>
        <strain evidence="2 3">CCP-7</strain>
    </source>
</reference>
<comment type="caution">
    <text evidence="2">The sequence shown here is derived from an EMBL/GenBank/DDBJ whole genome shotgun (WGS) entry which is preliminary data.</text>
</comment>
<dbReference type="Pfam" id="PF09791">
    <property type="entry name" value="Oxidored-like"/>
    <property type="match status" value="1"/>
</dbReference>
<evidence type="ECO:0000313" key="3">
    <source>
        <dbReference type="Proteomes" id="UP000282971"/>
    </source>
</evidence>
<dbReference type="AlphaFoldDB" id="A0A437MAJ8"/>
<keyword evidence="3" id="KW-1185">Reference proteome</keyword>
<dbReference type="OrthoDB" id="5797329at2"/>
<sequence>MRRRGARALCVTEPPAPPRRPDIENCCGRGCEPCIFDYYNAALERWEGKMRALGLEPPAIERAIPGRRR</sequence>
<organism evidence="2 3">
    <name type="scientific">Sphingomonas crocodyli</name>
    <dbReference type="NCBI Taxonomy" id="1979270"/>
    <lineage>
        <taxon>Bacteria</taxon>
        <taxon>Pseudomonadati</taxon>
        <taxon>Pseudomonadota</taxon>
        <taxon>Alphaproteobacteria</taxon>
        <taxon>Sphingomonadales</taxon>
        <taxon>Sphingomonadaceae</taxon>
        <taxon>Sphingomonas</taxon>
    </lineage>
</organism>
<dbReference type="InterPro" id="IPR019180">
    <property type="entry name" value="Oxidoreductase-like_N"/>
</dbReference>
<accession>A0A437MAJ8</accession>
<evidence type="ECO:0000259" key="1">
    <source>
        <dbReference type="Pfam" id="PF09791"/>
    </source>
</evidence>
<dbReference type="Proteomes" id="UP000282971">
    <property type="component" value="Unassembled WGS sequence"/>
</dbReference>
<dbReference type="EMBL" id="SACN01000001">
    <property type="protein sequence ID" value="RVT94661.1"/>
    <property type="molecule type" value="Genomic_DNA"/>
</dbReference>
<protein>
    <recommendedName>
        <fullName evidence="1">Oxidoreductase-like domain-containing protein</fullName>
    </recommendedName>
</protein>
<feature type="domain" description="Oxidoreductase-like" evidence="1">
    <location>
        <begin position="15"/>
        <end position="52"/>
    </location>
</feature>
<gene>
    <name evidence="2" type="ORF">EOD43_12745</name>
</gene>